<accession>A0ABD6FIC9</accession>
<organism evidence="4 5">
    <name type="scientific">Thermocrispum agreste</name>
    <dbReference type="NCBI Taxonomy" id="37925"/>
    <lineage>
        <taxon>Bacteria</taxon>
        <taxon>Bacillati</taxon>
        <taxon>Actinomycetota</taxon>
        <taxon>Actinomycetes</taxon>
        <taxon>Pseudonocardiales</taxon>
        <taxon>Pseudonocardiaceae</taxon>
        <taxon>Thermocrispum</taxon>
    </lineage>
</organism>
<gene>
    <name evidence="4" type="ORF">DIU77_013380</name>
</gene>
<dbReference type="InterPro" id="IPR036291">
    <property type="entry name" value="NAD(P)-bd_dom_sf"/>
</dbReference>
<dbReference type="Pfam" id="PF00106">
    <property type="entry name" value="adh_short"/>
    <property type="match status" value="1"/>
</dbReference>
<dbReference type="PROSITE" id="PS00061">
    <property type="entry name" value="ADH_SHORT"/>
    <property type="match status" value="1"/>
</dbReference>
<dbReference type="InterPro" id="IPR020904">
    <property type="entry name" value="Sc_DH/Rdtase_CS"/>
</dbReference>
<dbReference type="SUPFAM" id="SSF51735">
    <property type="entry name" value="NAD(P)-binding Rossmann-fold domains"/>
    <property type="match status" value="1"/>
</dbReference>
<dbReference type="PRINTS" id="PR00081">
    <property type="entry name" value="GDHRDH"/>
</dbReference>
<name>A0ABD6FIC9_9PSEU</name>
<dbReference type="GO" id="GO:0016491">
    <property type="term" value="F:oxidoreductase activity"/>
    <property type="evidence" value="ECO:0007669"/>
    <property type="project" value="UniProtKB-KW"/>
</dbReference>
<evidence type="ECO:0000256" key="1">
    <source>
        <dbReference type="ARBA" id="ARBA00006484"/>
    </source>
</evidence>
<proteinExistence type="inferred from homology"/>
<evidence type="ECO:0000313" key="5">
    <source>
        <dbReference type="Proteomes" id="UP000249324"/>
    </source>
</evidence>
<dbReference type="Proteomes" id="UP000249324">
    <property type="component" value="Unassembled WGS sequence"/>
</dbReference>
<comment type="caution">
    <text evidence="4">The sequence shown here is derived from an EMBL/GenBank/DDBJ whole genome shotgun (WGS) entry which is preliminary data.</text>
</comment>
<dbReference type="Gene3D" id="3.40.50.720">
    <property type="entry name" value="NAD(P)-binding Rossmann-like Domain"/>
    <property type="match status" value="1"/>
</dbReference>
<dbReference type="CDD" id="cd05233">
    <property type="entry name" value="SDR_c"/>
    <property type="match status" value="1"/>
</dbReference>
<comment type="similarity">
    <text evidence="1 3">Belongs to the short-chain dehydrogenases/reductases (SDR) family.</text>
</comment>
<reference evidence="4 5" key="1">
    <citation type="journal article" date="2021" name="BMC Genomics">
        <title>Genome-resolved metagenome and metatranscriptome analyses of thermophilic composting reveal key bacterial players and their metabolic interactions.</title>
        <authorList>
            <person name="Braga L.P.P."/>
            <person name="Pereira R.V."/>
            <person name="Martins L.F."/>
            <person name="Moura L.M.S."/>
            <person name="Sanchez F.B."/>
            <person name="Patane J.S.L."/>
            <person name="da Silva A.M."/>
            <person name="Setubal J.C."/>
        </authorList>
    </citation>
    <scope>NUCLEOTIDE SEQUENCE [LARGE SCALE GENOMIC DNA]</scope>
    <source>
        <strain evidence="4">ZC4RG45</strain>
    </source>
</reference>
<evidence type="ECO:0000313" key="4">
    <source>
        <dbReference type="EMBL" id="MFO7193228.1"/>
    </source>
</evidence>
<dbReference type="AlphaFoldDB" id="A0ABD6FIC9"/>
<dbReference type="InterPro" id="IPR002347">
    <property type="entry name" value="SDR_fam"/>
</dbReference>
<evidence type="ECO:0000256" key="2">
    <source>
        <dbReference type="ARBA" id="ARBA00023002"/>
    </source>
</evidence>
<dbReference type="EMBL" id="QGUI02000181">
    <property type="protein sequence ID" value="MFO7193228.1"/>
    <property type="molecule type" value="Genomic_DNA"/>
</dbReference>
<keyword evidence="2 4" id="KW-0560">Oxidoreductase</keyword>
<sequence length="242" mass="24937">MTHRTSTKAPVAVVTGASAGLGLAVTTALTRHGWHVVADARNAARLKDALANLANELVTAVPGDVADADHRRRLAEAARAAGGTAMLVNNASELGPSPSLPGARLDTVTAAELHRIFEVNVLAPVRLTAELLPQLRTARGRVINISSDAAEAAYPGWGGYGASKAALDQVSAVLAEEELDLRVYAVDPGDMNTAMHQAAFPGEDISDRADPGGVAAAMQPLFDGALPSGRYRATELPAAVPS</sequence>
<dbReference type="PANTHER" id="PTHR44196">
    <property type="entry name" value="DEHYDROGENASE/REDUCTASE SDR FAMILY MEMBER 7B"/>
    <property type="match status" value="1"/>
</dbReference>
<dbReference type="PRINTS" id="PR00080">
    <property type="entry name" value="SDRFAMILY"/>
</dbReference>
<evidence type="ECO:0000256" key="3">
    <source>
        <dbReference type="RuleBase" id="RU000363"/>
    </source>
</evidence>
<dbReference type="EC" id="1.-.-.-" evidence="4"/>
<protein>
    <submittedName>
        <fullName evidence="4">SDR family oxidoreductase</fullName>
        <ecNumber evidence="4">1.-.-.-</ecNumber>
    </submittedName>
</protein>
<dbReference type="PANTHER" id="PTHR44196:SF1">
    <property type="entry name" value="DEHYDROGENASE_REDUCTASE SDR FAMILY MEMBER 7B"/>
    <property type="match status" value="1"/>
</dbReference>